<dbReference type="SUPFAM" id="SSF53335">
    <property type="entry name" value="S-adenosyl-L-methionine-dependent methyltransferases"/>
    <property type="match status" value="1"/>
</dbReference>
<dbReference type="STRING" id="40754.THII_0439"/>
<dbReference type="PANTHER" id="PTHR44942">
    <property type="entry name" value="METHYLTRANSF_11 DOMAIN-CONTAINING PROTEIN"/>
    <property type="match status" value="1"/>
</dbReference>
<evidence type="ECO:0000259" key="4">
    <source>
        <dbReference type="Pfam" id="PF08241"/>
    </source>
</evidence>
<name>A0A090BU99_9GAMM</name>
<keyword evidence="6" id="KW-1185">Reference proteome</keyword>
<accession>A0A090BU99</accession>
<dbReference type="KEGG" id="tig:THII_0439"/>
<gene>
    <name evidence="5" type="ORF">THII_0439</name>
</gene>
<dbReference type="HOGENOM" id="CLU_049344_5_1_6"/>
<proteinExistence type="inferred from homology"/>
<dbReference type="Gene3D" id="3.40.50.150">
    <property type="entry name" value="Vaccinia Virus protein VP39"/>
    <property type="match status" value="1"/>
</dbReference>
<organism evidence="5 6">
    <name type="scientific">Thioploca ingrica</name>
    <dbReference type="NCBI Taxonomy" id="40754"/>
    <lineage>
        <taxon>Bacteria</taxon>
        <taxon>Pseudomonadati</taxon>
        <taxon>Pseudomonadota</taxon>
        <taxon>Gammaproteobacteria</taxon>
        <taxon>Thiotrichales</taxon>
        <taxon>Thiotrichaceae</taxon>
        <taxon>Thioploca</taxon>
    </lineage>
</organism>
<evidence type="ECO:0000256" key="3">
    <source>
        <dbReference type="ARBA" id="ARBA00022679"/>
    </source>
</evidence>
<evidence type="ECO:0000256" key="2">
    <source>
        <dbReference type="ARBA" id="ARBA00022603"/>
    </source>
</evidence>
<sequence>MNWKDNFSQQAAAYAQYRPQYPPALYQFLQRIIKRHQLAWDCGTGNGQVATQLAIFFDKVIATDASASQLAVAQSVPHLEYRLARAEDSGLSSHSVDLITVAQAIHWFDIEAFYREIYRVAHDEAIVAIWGYGLLTVSPAVDEIIRELYTNTLGHYWDPARKHLDAAYQNIPFPFQVIPTPRFKMQLLWSLPELIGYLNTWSSVQKFIMVNNSNPITQIEPFLQRVWDKHSILKPIVWDIYLQVGKVFAA</sequence>
<dbReference type="OrthoDB" id="9797252at2"/>
<dbReference type="GO" id="GO:0008757">
    <property type="term" value="F:S-adenosylmethionine-dependent methyltransferase activity"/>
    <property type="evidence" value="ECO:0007669"/>
    <property type="project" value="InterPro"/>
</dbReference>
<evidence type="ECO:0000256" key="1">
    <source>
        <dbReference type="ARBA" id="ARBA00008361"/>
    </source>
</evidence>
<dbReference type="InterPro" id="IPR051052">
    <property type="entry name" value="Diverse_substrate_MTase"/>
</dbReference>
<protein>
    <submittedName>
        <fullName evidence="5">SAM (And some other nucleotide) binding motif</fullName>
    </submittedName>
</protein>
<reference evidence="5" key="1">
    <citation type="journal article" date="2014" name="ISME J.">
        <title>Ecophysiology of Thioploca ingrica as revealed by the complete genome sequence supplemented with proteomic evidence.</title>
        <authorList>
            <person name="Kojima H."/>
            <person name="Ogura Y."/>
            <person name="Yamamoto N."/>
            <person name="Togashi T."/>
            <person name="Mori H."/>
            <person name="Watanabe T."/>
            <person name="Nemoto F."/>
            <person name="Kurokawa K."/>
            <person name="Hayashi T."/>
            <person name="Fukui M."/>
        </authorList>
    </citation>
    <scope>NUCLEOTIDE SEQUENCE [LARGE SCALE GENOMIC DNA]</scope>
</reference>
<dbReference type="PANTHER" id="PTHR44942:SF4">
    <property type="entry name" value="METHYLTRANSFERASE TYPE 11 DOMAIN-CONTAINING PROTEIN"/>
    <property type="match status" value="1"/>
</dbReference>
<dbReference type="AlphaFoldDB" id="A0A090BU99"/>
<dbReference type="EMBL" id="AP014633">
    <property type="protein sequence ID" value="BAP54736.1"/>
    <property type="molecule type" value="Genomic_DNA"/>
</dbReference>
<dbReference type="InterPro" id="IPR013216">
    <property type="entry name" value="Methyltransf_11"/>
</dbReference>
<dbReference type="GO" id="GO:0032259">
    <property type="term" value="P:methylation"/>
    <property type="evidence" value="ECO:0007669"/>
    <property type="project" value="UniProtKB-KW"/>
</dbReference>
<evidence type="ECO:0000313" key="5">
    <source>
        <dbReference type="EMBL" id="BAP54736.1"/>
    </source>
</evidence>
<dbReference type="InterPro" id="IPR029063">
    <property type="entry name" value="SAM-dependent_MTases_sf"/>
</dbReference>
<dbReference type="Proteomes" id="UP000031623">
    <property type="component" value="Chromosome"/>
</dbReference>
<feature type="domain" description="Methyltransferase type 11" evidence="4">
    <location>
        <begin position="41"/>
        <end position="128"/>
    </location>
</feature>
<dbReference type="Pfam" id="PF08241">
    <property type="entry name" value="Methyltransf_11"/>
    <property type="match status" value="1"/>
</dbReference>
<keyword evidence="3" id="KW-0808">Transferase</keyword>
<dbReference type="CDD" id="cd02440">
    <property type="entry name" value="AdoMet_MTases"/>
    <property type="match status" value="1"/>
</dbReference>
<evidence type="ECO:0000313" key="6">
    <source>
        <dbReference type="Proteomes" id="UP000031623"/>
    </source>
</evidence>
<comment type="similarity">
    <text evidence="1">Belongs to the methyltransferase superfamily.</text>
</comment>
<keyword evidence="2" id="KW-0489">Methyltransferase</keyword>